<accession>A0AAN9GRN1</accession>
<sequence>MFENWWTGAGQEELKRKGTYYIFGEA</sequence>
<name>A0AAN9GRN1_9TELE</name>
<keyword evidence="2" id="KW-1185">Reference proteome</keyword>
<proteinExistence type="predicted"/>
<evidence type="ECO:0000313" key="2">
    <source>
        <dbReference type="Proteomes" id="UP001364617"/>
    </source>
</evidence>
<organism evidence="1 2">
    <name type="scientific">Phoxinus phoxinus</name>
    <name type="common">Eurasian minnow</name>
    <dbReference type="NCBI Taxonomy" id="58324"/>
    <lineage>
        <taxon>Eukaryota</taxon>
        <taxon>Metazoa</taxon>
        <taxon>Chordata</taxon>
        <taxon>Craniata</taxon>
        <taxon>Vertebrata</taxon>
        <taxon>Euteleostomi</taxon>
        <taxon>Actinopterygii</taxon>
        <taxon>Neopterygii</taxon>
        <taxon>Teleostei</taxon>
        <taxon>Ostariophysi</taxon>
        <taxon>Cypriniformes</taxon>
        <taxon>Leuciscidae</taxon>
        <taxon>Phoxininae</taxon>
        <taxon>Phoxinus</taxon>
    </lineage>
</organism>
<dbReference type="AlphaFoldDB" id="A0AAN9GRN1"/>
<dbReference type="EMBL" id="JAYKXH010000024">
    <property type="protein sequence ID" value="KAK7123984.1"/>
    <property type="molecule type" value="Genomic_DNA"/>
</dbReference>
<comment type="caution">
    <text evidence="1">The sequence shown here is derived from an EMBL/GenBank/DDBJ whole genome shotgun (WGS) entry which is preliminary data.</text>
</comment>
<dbReference type="Proteomes" id="UP001364617">
    <property type="component" value="Unassembled WGS sequence"/>
</dbReference>
<protein>
    <submittedName>
        <fullName evidence="1">Uncharacterized protein</fullName>
    </submittedName>
</protein>
<gene>
    <name evidence="1" type="ORF">R3I93_022175</name>
</gene>
<evidence type="ECO:0000313" key="1">
    <source>
        <dbReference type="EMBL" id="KAK7123984.1"/>
    </source>
</evidence>
<reference evidence="1 2" key="1">
    <citation type="submission" date="2024-02" db="EMBL/GenBank/DDBJ databases">
        <title>Chromosome-level genome assembly of the Eurasian Minnow (Phoxinus phoxinus).</title>
        <authorList>
            <person name="Oriowo T.O."/>
            <person name="Martin S."/>
            <person name="Stange M."/>
            <person name="Chrysostomakis Y."/>
            <person name="Brown T."/>
            <person name="Winkler S."/>
            <person name="Kukowka S."/>
            <person name="Myers E.W."/>
            <person name="Bohne A."/>
        </authorList>
    </citation>
    <scope>NUCLEOTIDE SEQUENCE [LARGE SCALE GENOMIC DNA]</scope>
    <source>
        <strain evidence="1">ZFMK-TIS-60720</strain>
        <tissue evidence="1">Whole Organism</tissue>
    </source>
</reference>